<dbReference type="EMBL" id="KV417555">
    <property type="protein sequence ID" value="KZP20374.1"/>
    <property type="molecule type" value="Genomic_DNA"/>
</dbReference>
<accession>A0A166J154</accession>
<organism evidence="1 2">
    <name type="scientific">Athelia psychrophila</name>
    <dbReference type="NCBI Taxonomy" id="1759441"/>
    <lineage>
        <taxon>Eukaryota</taxon>
        <taxon>Fungi</taxon>
        <taxon>Dikarya</taxon>
        <taxon>Basidiomycota</taxon>
        <taxon>Agaricomycotina</taxon>
        <taxon>Agaricomycetes</taxon>
        <taxon>Agaricomycetidae</taxon>
        <taxon>Atheliales</taxon>
        <taxon>Atheliaceae</taxon>
        <taxon>Athelia</taxon>
    </lineage>
</organism>
<dbReference type="OrthoDB" id="5535068at2759"/>
<sequence length="377" mass="41733">MPKHNLKAKRDKLKACLTKPGSFWPPDDKVFKKALGSYLTQRQPLDRPKKKGVVPKKVKSKYNIMDIIKIFFKECIAARTQEIFLRDKLPFPMNALKEIERDLTDAEAGKCISKTPTYRDKLGHLADGFLGHYNGHPRLTSFELDPPKGFAKFLSTAEWRECGYGGTGFSSYISKQWHKYTSSLPHSYPIYVIAPPSAIPEVEDDDHKNLVWMAEAEETETGCSVLEENVPLHCGTVKPLANLYVGSHNLEGAASIKAQVENELDLPPPHPSLSQSMNTPSTLYPGTENSTLPLRPTGLQPVLLLHSELIEAALGDASFLGRSNNLHTLTLSSASGFQFGPGRDLAQHTYIDYNFLHSGLIDSTSDTPTVAPANTFV</sequence>
<proteinExistence type="predicted"/>
<dbReference type="Proteomes" id="UP000076532">
    <property type="component" value="Unassembled WGS sequence"/>
</dbReference>
<keyword evidence="2" id="KW-1185">Reference proteome</keyword>
<reference evidence="1 2" key="1">
    <citation type="journal article" date="2016" name="Mol. Biol. Evol.">
        <title>Comparative Genomics of Early-Diverging Mushroom-Forming Fungi Provides Insights into the Origins of Lignocellulose Decay Capabilities.</title>
        <authorList>
            <person name="Nagy L.G."/>
            <person name="Riley R."/>
            <person name="Tritt A."/>
            <person name="Adam C."/>
            <person name="Daum C."/>
            <person name="Floudas D."/>
            <person name="Sun H."/>
            <person name="Yadav J.S."/>
            <person name="Pangilinan J."/>
            <person name="Larsson K.H."/>
            <person name="Matsuura K."/>
            <person name="Barry K."/>
            <person name="Labutti K."/>
            <person name="Kuo R."/>
            <person name="Ohm R.A."/>
            <person name="Bhattacharya S.S."/>
            <person name="Shirouzu T."/>
            <person name="Yoshinaga Y."/>
            <person name="Martin F.M."/>
            <person name="Grigoriev I.V."/>
            <person name="Hibbett D.S."/>
        </authorList>
    </citation>
    <scope>NUCLEOTIDE SEQUENCE [LARGE SCALE GENOMIC DNA]</scope>
    <source>
        <strain evidence="1 2">CBS 109695</strain>
    </source>
</reference>
<protein>
    <submittedName>
        <fullName evidence="1">Uncharacterized protein</fullName>
    </submittedName>
</protein>
<evidence type="ECO:0000313" key="1">
    <source>
        <dbReference type="EMBL" id="KZP20374.1"/>
    </source>
</evidence>
<gene>
    <name evidence="1" type="ORF">FIBSPDRAFT_891909</name>
</gene>
<evidence type="ECO:0000313" key="2">
    <source>
        <dbReference type="Proteomes" id="UP000076532"/>
    </source>
</evidence>
<name>A0A166J154_9AGAM</name>
<dbReference type="AlphaFoldDB" id="A0A166J154"/>